<evidence type="ECO:0000256" key="8">
    <source>
        <dbReference type="ARBA" id="ARBA00023180"/>
    </source>
</evidence>
<dbReference type="Proteomes" id="UP001291926">
    <property type="component" value="Unassembled WGS sequence"/>
</dbReference>
<keyword evidence="8" id="KW-0325">Glycoprotein</keyword>
<dbReference type="InterPro" id="IPR016169">
    <property type="entry name" value="FAD-bd_PCMH_sub2"/>
</dbReference>
<reference evidence="11 12" key="1">
    <citation type="journal article" date="2023" name="bioRxiv">
        <title>Genome report: Whole genome sequence and annotation of Penstemon davidsonii.</title>
        <authorList>
            <person name="Ostevik K.L."/>
            <person name="Alabady M."/>
            <person name="Zhang M."/>
            <person name="Rausher M.D."/>
        </authorList>
    </citation>
    <scope>NUCLEOTIDE SEQUENCE [LARGE SCALE GENOMIC DNA]</scope>
    <source>
        <strain evidence="11">DNT005</strain>
        <tissue evidence="11">Whole leaf</tissue>
    </source>
</reference>
<evidence type="ECO:0000313" key="12">
    <source>
        <dbReference type="Proteomes" id="UP001291926"/>
    </source>
</evidence>
<evidence type="ECO:0000256" key="2">
    <source>
        <dbReference type="ARBA" id="ARBA00004930"/>
    </source>
</evidence>
<dbReference type="SUPFAM" id="SSF47954">
    <property type="entry name" value="Cyclin-like"/>
    <property type="match status" value="2"/>
</dbReference>
<evidence type="ECO:0000256" key="4">
    <source>
        <dbReference type="ARBA" id="ARBA00022630"/>
    </source>
</evidence>
<dbReference type="SMART" id="SM00385">
    <property type="entry name" value="CYCLIN"/>
    <property type="match status" value="2"/>
</dbReference>
<dbReference type="Gene3D" id="3.30.465.10">
    <property type="match status" value="1"/>
</dbReference>
<dbReference type="InterPro" id="IPR012951">
    <property type="entry name" value="BBE"/>
</dbReference>
<evidence type="ECO:0000259" key="10">
    <source>
        <dbReference type="SMART" id="SM00385"/>
    </source>
</evidence>
<evidence type="ECO:0000256" key="9">
    <source>
        <dbReference type="RuleBase" id="RU000383"/>
    </source>
</evidence>
<dbReference type="Pfam" id="PF08031">
    <property type="entry name" value="BBE"/>
    <property type="match status" value="1"/>
</dbReference>
<organism evidence="11 12">
    <name type="scientific">Penstemon davidsonii</name>
    <dbReference type="NCBI Taxonomy" id="160366"/>
    <lineage>
        <taxon>Eukaryota</taxon>
        <taxon>Viridiplantae</taxon>
        <taxon>Streptophyta</taxon>
        <taxon>Embryophyta</taxon>
        <taxon>Tracheophyta</taxon>
        <taxon>Spermatophyta</taxon>
        <taxon>Magnoliopsida</taxon>
        <taxon>eudicotyledons</taxon>
        <taxon>Gunneridae</taxon>
        <taxon>Pentapetalae</taxon>
        <taxon>asterids</taxon>
        <taxon>lamiids</taxon>
        <taxon>Lamiales</taxon>
        <taxon>Plantaginaceae</taxon>
        <taxon>Cheloneae</taxon>
        <taxon>Penstemon</taxon>
    </lineage>
</organism>
<dbReference type="InterPro" id="IPR042099">
    <property type="entry name" value="ANL_N_sf"/>
</dbReference>
<dbReference type="Pfam" id="PF01565">
    <property type="entry name" value="FAD_binding_4"/>
    <property type="match status" value="1"/>
</dbReference>
<protein>
    <recommendedName>
        <fullName evidence="10">Cyclin-like domain-containing protein</fullName>
    </recommendedName>
</protein>
<keyword evidence="3" id="KW-0017">Alkaloid metabolism</keyword>
<dbReference type="Pfam" id="PF00501">
    <property type="entry name" value="AMP-binding"/>
    <property type="match status" value="2"/>
</dbReference>
<evidence type="ECO:0000256" key="3">
    <source>
        <dbReference type="ARBA" id="ARBA00022589"/>
    </source>
</evidence>
<keyword evidence="12" id="KW-1185">Reference proteome</keyword>
<feature type="domain" description="Cyclin-like" evidence="10">
    <location>
        <begin position="317"/>
        <end position="400"/>
    </location>
</feature>
<evidence type="ECO:0000256" key="7">
    <source>
        <dbReference type="ARBA" id="ARBA00023051"/>
    </source>
</evidence>
<dbReference type="InterPro" id="IPR020845">
    <property type="entry name" value="AMP-binding_CS"/>
</dbReference>
<dbReference type="Pfam" id="PF00134">
    <property type="entry name" value="Cyclin_N"/>
    <property type="match status" value="1"/>
</dbReference>
<dbReference type="Gene3D" id="1.10.472.10">
    <property type="entry name" value="Cyclin-like"/>
    <property type="match status" value="2"/>
</dbReference>
<keyword evidence="9" id="KW-0195">Cyclin</keyword>
<evidence type="ECO:0000256" key="6">
    <source>
        <dbReference type="ARBA" id="ARBA00022827"/>
    </source>
</evidence>
<dbReference type="InterPro" id="IPR036318">
    <property type="entry name" value="FAD-bd_PCMH-like_sf"/>
</dbReference>
<dbReference type="PROSITE" id="PS00455">
    <property type="entry name" value="AMP_BINDING"/>
    <property type="match status" value="1"/>
</dbReference>
<dbReference type="Gene3D" id="3.40.50.12780">
    <property type="entry name" value="N-terminal domain of ligase-like"/>
    <property type="match status" value="2"/>
</dbReference>
<comment type="caution">
    <text evidence="11">The sequence shown here is derived from an EMBL/GenBank/DDBJ whole genome shotgun (WGS) entry which is preliminary data.</text>
</comment>
<comment type="pathway">
    <text evidence="1">Alkaloid biosynthesis.</text>
</comment>
<dbReference type="EMBL" id="JAYDYQ010002688">
    <property type="protein sequence ID" value="KAK4478063.1"/>
    <property type="molecule type" value="Genomic_DNA"/>
</dbReference>
<evidence type="ECO:0000256" key="1">
    <source>
        <dbReference type="ARBA" id="ARBA00004913"/>
    </source>
</evidence>
<comment type="pathway">
    <text evidence="2">Phytoalexin biosynthesis; 3,4',5-trihydroxystilbene biosynthesis; 3,4',5-trihydroxystilbene from trans-4-coumarate: step 1/2.</text>
</comment>
<keyword evidence="5" id="KW-0732">Signal</keyword>
<dbReference type="SUPFAM" id="SSF56801">
    <property type="entry name" value="Acetyl-CoA synthetase-like"/>
    <property type="match status" value="1"/>
</dbReference>
<dbReference type="InterPro" id="IPR036915">
    <property type="entry name" value="Cyclin-like_sf"/>
</dbReference>
<evidence type="ECO:0000313" key="11">
    <source>
        <dbReference type="EMBL" id="KAK4478063.1"/>
    </source>
</evidence>
<evidence type="ECO:0000256" key="5">
    <source>
        <dbReference type="ARBA" id="ARBA00022729"/>
    </source>
</evidence>
<dbReference type="Gene3D" id="3.40.462.20">
    <property type="match status" value="1"/>
</dbReference>
<gene>
    <name evidence="11" type="ORF">RD792_017328</name>
</gene>
<feature type="domain" description="Cyclin-like" evidence="10">
    <location>
        <begin position="202"/>
        <end position="304"/>
    </location>
</feature>
<dbReference type="SUPFAM" id="SSF56176">
    <property type="entry name" value="FAD-binding/transporter-associated domain-like"/>
    <property type="match status" value="1"/>
</dbReference>
<dbReference type="InterPro" id="IPR000873">
    <property type="entry name" value="AMP-dep_synth/lig_dom"/>
</dbReference>
<keyword evidence="6" id="KW-0274">FAD</keyword>
<keyword evidence="7" id="KW-0587">Phenylpropanoid metabolism</keyword>
<name>A0ABR0CND3_9LAMI</name>
<accession>A0ABR0CND3</accession>
<dbReference type="InterPro" id="IPR013763">
    <property type="entry name" value="Cyclin-like_dom"/>
</dbReference>
<dbReference type="PANTHER" id="PTHR32448">
    <property type="entry name" value="OS08G0158400 PROTEIN"/>
    <property type="match status" value="1"/>
</dbReference>
<keyword evidence="4" id="KW-0285">Flavoprotein</keyword>
<proteinExistence type="inferred from homology"/>
<dbReference type="InterPro" id="IPR006094">
    <property type="entry name" value="Oxid_FAD_bind_N"/>
</dbReference>
<dbReference type="InterPro" id="IPR006671">
    <property type="entry name" value="Cyclin_N"/>
</dbReference>
<sequence length="1191" mass="133407">MSLARSYQPRGSHRRRDGMLSYARNSNMVLKEAAAAAAANYNRNYDSHPYNTNFGTRKHDSSHVFSQNFVLDRPNYDNVWHDTVNSSKRRKLTDLSCENSAISYQQGTYENHVGLSEHLPYNYFNAYCSALFDCNNNSTIVTATKADDAGAYAPTAAKRDRSSFEDDEVVFMSRDEIDRCSPSRKDGIDVLHETHLRYSYCSFLQNLGVRLDLPQTTIGTAMVLCHRFFVHRSHASHDRFLIATAALFLASKSEETARPLNDVLRLSCEIVHKQDFTLLSYMFPIDWFEQYRERLTEAEQLILTTLNFELNVKHPYESLTSTLQKLGFTEPVLVDLALNLVSEGLRSSLWLQFKPHQIAAGAAYLAGKFLNMNLASCHNVWHEFHTSPSVLKETMDARAERRLQTVRNHFINATVVNDQPPVLRPCPTVGEFFSDQGYSVVLPEKLQTGKWDVYRTLFYRYKWMTYGEAGAARSAIGSGPDAVRYIVNHAAFQAIFCVPETLYILLTSLSEIPSVHLIVVVGGVDGQMPSLPSTTGVQIISYSKLYSEGLHNIQPFCAPTSDDVCTICYTSGTTGTPKDNMKLLDDMAVLKPTIFCSVPRLYNRIYAGIMNVVKTSGVLKERVFNAAYKSKKQAIINGNKSSAMWDVLVFNKIKEKLGGRVRYMISGASTLSPEVMDFLRVCFGCMVVEGYGMTESSCTISIMDETDILSGHVGAPNPACGDSLYSSLVAIVAVDVDVLKAWAAAEGIMYEDLKQLCADPRTKAAVLINMDSIAREAGLRGFEFAKAVTLVFEQFTLENGLLTPTFKASATLGEVYYTIAATSRTLAFSAGVCPTVGVGGHFSGGGYGMISRKHGIAVDNIIDAIIINANGQILNRDSMGEDLFWAIRGGGGTSFGIVIAFKVNLVTIPETVTVFNVSRTLEQNATQLVHKWQYIFDKIDENLLLRLFLSSVTSPANIGNRTIQASFTSLFLGRVEDLLPIMEHKFPELGLVEQDCIEMSWIESILFFALFPNGTSLDVLLNRTQQNLTYFKGKSDYVREPIPEYGLQGIWNYLNEDNLALLQFIPYGGALSTVLESETPFPHRSGNIFMIHYGVAWNNRSESQRHINWIRRLYSYMALFVSKSPRAAYFNYRDLDIGRNNIEGNTSYRQASVWGFKYFQTNFNRLVRVKTKVDPSNFFRNEQSVPPLSSK</sequence>
<comment type="similarity">
    <text evidence="9">Belongs to the cyclin family.</text>
</comment>